<gene>
    <name evidence="2" type="ORF">EZS28_025261</name>
</gene>
<dbReference type="EMBL" id="SNRW01008631">
    <property type="protein sequence ID" value="KAA6379212.1"/>
    <property type="molecule type" value="Genomic_DNA"/>
</dbReference>
<evidence type="ECO:0000313" key="2">
    <source>
        <dbReference type="EMBL" id="KAA6379212.1"/>
    </source>
</evidence>
<accession>A0A5J4V9N5</accession>
<dbReference type="Proteomes" id="UP000324800">
    <property type="component" value="Unassembled WGS sequence"/>
</dbReference>
<evidence type="ECO:0008006" key="4">
    <source>
        <dbReference type="Google" id="ProtNLM"/>
    </source>
</evidence>
<comment type="caution">
    <text evidence="2">The sequence shown here is derived from an EMBL/GenBank/DDBJ whole genome shotgun (WGS) entry which is preliminary data.</text>
</comment>
<dbReference type="Gene3D" id="1.10.510.10">
    <property type="entry name" value="Transferase(Phosphotransferase) domain 1"/>
    <property type="match status" value="1"/>
</dbReference>
<dbReference type="SUPFAM" id="SSF56112">
    <property type="entry name" value="Protein kinase-like (PK-like)"/>
    <property type="match status" value="1"/>
</dbReference>
<name>A0A5J4V9N5_9EUKA</name>
<evidence type="ECO:0000313" key="3">
    <source>
        <dbReference type="Proteomes" id="UP000324800"/>
    </source>
</evidence>
<proteinExistence type="predicted"/>
<protein>
    <recommendedName>
        <fullName evidence="4">Protein kinase domain-containing protein</fullName>
    </recommendedName>
</protein>
<dbReference type="InterPro" id="IPR011009">
    <property type="entry name" value="Kinase-like_dom_sf"/>
</dbReference>
<feature type="compositionally biased region" description="Low complexity" evidence="1">
    <location>
        <begin position="278"/>
        <end position="287"/>
    </location>
</feature>
<feature type="compositionally biased region" description="Low complexity" evidence="1">
    <location>
        <begin position="246"/>
        <end position="268"/>
    </location>
</feature>
<feature type="region of interest" description="Disordered" evidence="1">
    <location>
        <begin position="245"/>
        <end position="288"/>
    </location>
</feature>
<feature type="compositionally biased region" description="Low complexity" evidence="1">
    <location>
        <begin position="323"/>
        <end position="340"/>
    </location>
</feature>
<reference evidence="2 3" key="1">
    <citation type="submission" date="2019-03" db="EMBL/GenBank/DDBJ databases">
        <title>Single cell metagenomics reveals metabolic interactions within the superorganism composed of flagellate Streblomastix strix and complex community of Bacteroidetes bacteria on its surface.</title>
        <authorList>
            <person name="Treitli S.C."/>
            <person name="Kolisko M."/>
            <person name="Husnik F."/>
            <person name="Keeling P."/>
            <person name="Hampl V."/>
        </authorList>
    </citation>
    <scope>NUCLEOTIDE SEQUENCE [LARGE SCALE GENOMIC DNA]</scope>
    <source>
        <strain evidence="2">ST1C</strain>
    </source>
</reference>
<organism evidence="2 3">
    <name type="scientific">Streblomastix strix</name>
    <dbReference type="NCBI Taxonomy" id="222440"/>
    <lineage>
        <taxon>Eukaryota</taxon>
        <taxon>Metamonada</taxon>
        <taxon>Preaxostyla</taxon>
        <taxon>Oxymonadida</taxon>
        <taxon>Streblomastigidae</taxon>
        <taxon>Streblomastix</taxon>
    </lineage>
</organism>
<feature type="compositionally biased region" description="Basic and acidic residues" evidence="1">
    <location>
        <begin position="438"/>
        <end position="486"/>
    </location>
</feature>
<evidence type="ECO:0000256" key="1">
    <source>
        <dbReference type="SAM" id="MobiDB-lite"/>
    </source>
</evidence>
<feature type="region of interest" description="Disordered" evidence="1">
    <location>
        <begin position="435"/>
        <end position="486"/>
    </location>
</feature>
<feature type="region of interest" description="Disordered" evidence="1">
    <location>
        <begin position="320"/>
        <end position="340"/>
    </location>
</feature>
<sequence>MTSKESVAVILKTDRVLDTLLGHTDEQGNLDASYFARVLTDSNSEFFAPLRVTSVFPEIRFFVVIAHLDLYSNIILEPIASEPSPDHFTMIIRHHPQDLDTLRQYFEEELQCYQIMLQNVKDLIYIGYGSITSGCCTIFLSSSTVTLEEYIQQGVAKDISTKHEITKSLIDSIQQAHENGNIGFDLRPSSILCTNRKGGFSVALIGYYGQENILAAHPDCSRIQLDRYWTAKELILQKYSRHRTASPNSSLNMSPSPSASSFQAFSPSIKPPSPPPSQSSLPALIPSIKPPQPPPSIQLIIKQPSAYPPFPLMTPTSTPPISTPQISTPSFTRTPSSTQTGFMVKPTKASDIYALGMLILEIYEKSPEAKELVSNTTRTAQLRCSIQDLNDKFEEWDFVDGKELIDEKKEINFVKDQDNGISKDNLKKNHKIQINENEQQKEKEEKAKKKEMEKEEKAKKKEMEKEEKLKKKEIEKEQKEKKEQRNVDLDTLKKEKLIDRRKIDIYERRRITGVVNVIIGKQSKIIK</sequence>
<dbReference type="AlphaFoldDB" id="A0A5J4V9N5"/>